<accession>A0A7W6NMM4</accession>
<evidence type="ECO:0000313" key="2">
    <source>
        <dbReference type="EMBL" id="MBB4066532.1"/>
    </source>
</evidence>
<reference evidence="2 3" key="1">
    <citation type="submission" date="2020-08" db="EMBL/GenBank/DDBJ databases">
        <title>Genomic Encyclopedia of Type Strains, Phase IV (KMG-IV): sequencing the most valuable type-strain genomes for metagenomic binning, comparative biology and taxonomic classification.</title>
        <authorList>
            <person name="Goeker M."/>
        </authorList>
    </citation>
    <scope>NUCLEOTIDE SEQUENCE [LARGE SCALE GENOMIC DNA]</scope>
    <source>
        <strain evidence="2 3">DSM 29853</strain>
    </source>
</reference>
<evidence type="ECO:0000313" key="3">
    <source>
        <dbReference type="Proteomes" id="UP000528286"/>
    </source>
</evidence>
<protein>
    <submittedName>
        <fullName evidence="2">Uncharacterized protein</fullName>
    </submittedName>
</protein>
<evidence type="ECO:0000256" key="1">
    <source>
        <dbReference type="SAM" id="MobiDB-lite"/>
    </source>
</evidence>
<gene>
    <name evidence="2" type="ORF">GGR23_003749</name>
</gene>
<comment type="caution">
    <text evidence="2">The sequence shown here is derived from an EMBL/GenBank/DDBJ whole genome shotgun (WGS) entry which is preliminary data.</text>
</comment>
<dbReference type="EMBL" id="JACIEZ010000010">
    <property type="protein sequence ID" value="MBB4066532.1"/>
    <property type="molecule type" value="Genomic_DNA"/>
</dbReference>
<dbReference type="Proteomes" id="UP000528286">
    <property type="component" value="Unassembled WGS sequence"/>
</dbReference>
<keyword evidence="3" id="KW-1185">Reference proteome</keyword>
<feature type="non-terminal residue" evidence="2">
    <location>
        <position position="77"/>
    </location>
</feature>
<feature type="region of interest" description="Disordered" evidence="1">
    <location>
        <begin position="28"/>
        <end position="77"/>
    </location>
</feature>
<proteinExistence type="predicted"/>
<sequence length="77" mass="8303">MGILGAVPSHRFSKMRRLLSGETLKPLSISPLEGEMSRQGQRGVRGGKENAARGTPTPPKSLTPCFSTDKNLHPVHP</sequence>
<dbReference type="AlphaFoldDB" id="A0A7W6NMM4"/>
<organism evidence="2 3">
    <name type="scientific">Gellertiella hungarica</name>
    <dbReference type="NCBI Taxonomy" id="1572859"/>
    <lineage>
        <taxon>Bacteria</taxon>
        <taxon>Pseudomonadati</taxon>
        <taxon>Pseudomonadota</taxon>
        <taxon>Alphaproteobacteria</taxon>
        <taxon>Hyphomicrobiales</taxon>
        <taxon>Rhizobiaceae</taxon>
        <taxon>Gellertiella</taxon>
    </lineage>
</organism>
<name>A0A7W6NMM4_9HYPH</name>